<name>A0ACC2CD37_DIPCM</name>
<gene>
    <name evidence="1" type="ORF">O6H91_11G116800</name>
</gene>
<organism evidence="1 2">
    <name type="scientific">Diphasiastrum complanatum</name>
    <name type="common">Issler's clubmoss</name>
    <name type="synonym">Lycopodium complanatum</name>
    <dbReference type="NCBI Taxonomy" id="34168"/>
    <lineage>
        <taxon>Eukaryota</taxon>
        <taxon>Viridiplantae</taxon>
        <taxon>Streptophyta</taxon>
        <taxon>Embryophyta</taxon>
        <taxon>Tracheophyta</taxon>
        <taxon>Lycopodiopsida</taxon>
        <taxon>Lycopodiales</taxon>
        <taxon>Lycopodiaceae</taxon>
        <taxon>Lycopodioideae</taxon>
        <taxon>Diphasiastrum</taxon>
    </lineage>
</organism>
<evidence type="ECO:0000313" key="1">
    <source>
        <dbReference type="EMBL" id="KAJ7539951.1"/>
    </source>
</evidence>
<sequence length="171" mass="18436">MGINIKKLTLLCCIQSLWVILILICAALPSRTGARLLRATSEDDTAGQNTYRTIVQKTTPISGVTPDEVVTDGPKADKSTAENTKLSGVSQGSTMSRTGKKVELQLQRHDPLGLGSCHIFKPVARKTQHRRRLQVPLPPYQPPQGPPTESIGSTPPPTPQGGPLIESTREP</sequence>
<dbReference type="Proteomes" id="UP001162992">
    <property type="component" value="Chromosome 11"/>
</dbReference>
<accession>A0ACC2CD37</accession>
<comment type="caution">
    <text evidence="1">The sequence shown here is derived from an EMBL/GenBank/DDBJ whole genome shotgun (WGS) entry which is preliminary data.</text>
</comment>
<reference evidence="2" key="1">
    <citation type="journal article" date="2024" name="Proc. Natl. Acad. Sci. U.S.A.">
        <title>Extraordinary preservation of gene collinearity over three hundred million years revealed in homosporous lycophytes.</title>
        <authorList>
            <person name="Li C."/>
            <person name="Wickell D."/>
            <person name="Kuo L.Y."/>
            <person name="Chen X."/>
            <person name="Nie B."/>
            <person name="Liao X."/>
            <person name="Peng D."/>
            <person name="Ji J."/>
            <person name="Jenkins J."/>
            <person name="Williams M."/>
            <person name="Shu S."/>
            <person name="Plott C."/>
            <person name="Barry K."/>
            <person name="Rajasekar S."/>
            <person name="Grimwood J."/>
            <person name="Han X."/>
            <person name="Sun S."/>
            <person name="Hou Z."/>
            <person name="He W."/>
            <person name="Dai G."/>
            <person name="Sun C."/>
            <person name="Schmutz J."/>
            <person name="Leebens-Mack J.H."/>
            <person name="Li F.W."/>
            <person name="Wang L."/>
        </authorList>
    </citation>
    <scope>NUCLEOTIDE SEQUENCE [LARGE SCALE GENOMIC DNA]</scope>
    <source>
        <strain evidence="2">cv. PW_Plant_1</strain>
    </source>
</reference>
<proteinExistence type="predicted"/>
<evidence type="ECO:0000313" key="2">
    <source>
        <dbReference type="Proteomes" id="UP001162992"/>
    </source>
</evidence>
<protein>
    <submittedName>
        <fullName evidence="1">Uncharacterized protein</fullName>
    </submittedName>
</protein>
<dbReference type="EMBL" id="CM055102">
    <property type="protein sequence ID" value="KAJ7539951.1"/>
    <property type="molecule type" value="Genomic_DNA"/>
</dbReference>
<keyword evidence="2" id="KW-1185">Reference proteome</keyword>